<dbReference type="EMBL" id="LSMT01001142">
    <property type="protein sequence ID" value="PFX12897.1"/>
    <property type="molecule type" value="Genomic_DNA"/>
</dbReference>
<accession>A0A2B4R962</accession>
<protein>
    <submittedName>
        <fullName evidence="2">Uncharacterized protein</fullName>
    </submittedName>
</protein>
<feature type="region of interest" description="Disordered" evidence="1">
    <location>
        <begin position="87"/>
        <end position="144"/>
    </location>
</feature>
<proteinExistence type="predicted"/>
<dbReference type="AlphaFoldDB" id="A0A2B4R962"/>
<name>A0A2B4R962_STYPI</name>
<comment type="caution">
    <text evidence="2">The sequence shown here is derived from an EMBL/GenBank/DDBJ whole genome shotgun (WGS) entry which is preliminary data.</text>
</comment>
<evidence type="ECO:0000313" key="3">
    <source>
        <dbReference type="Proteomes" id="UP000225706"/>
    </source>
</evidence>
<sequence length="394" mass="43643">MSGRRTSSSKCIMRVHGLESFQHGCVCGVLFAHLPLTEHETALTSVEWASEVCSYPQSDMSAAKASKAKASKKRNVDGVDVHVEDGVEEEEAYVGSTPPPSGQKKKKAKRASVSKSKQLVSDSDDEAEAEEVKESTEGMAKAGFKLPVKRTHREPTTTWDEHDKMEAKIAEEEDSVPEELLHQPTPSLPVSEYSKGMSAIQKALAAARSESVKLASSEASEDMECPLCDGLFTAHCSDERTWFTCPRSCKLLFAPEGTFGKLMGDLEASIDPIFQAKHGGEVPDCMHRKTCGITRVSPKASNELIAGEFFFICNNRPKEGEKKCDYVMWLGEETADSKGMRQLMNETYKNRAVKQAKIIERDTRAANVGYKQGVKDAKLRREEKMRRLHYAVPE</sequence>
<keyword evidence="3" id="KW-1185">Reference proteome</keyword>
<evidence type="ECO:0000256" key="1">
    <source>
        <dbReference type="SAM" id="MobiDB-lite"/>
    </source>
</evidence>
<reference evidence="3" key="1">
    <citation type="journal article" date="2017" name="bioRxiv">
        <title>Comparative analysis of the genomes of Stylophora pistillata and Acropora digitifera provides evidence for extensive differences between species of corals.</title>
        <authorList>
            <person name="Voolstra C.R."/>
            <person name="Li Y."/>
            <person name="Liew Y.J."/>
            <person name="Baumgarten S."/>
            <person name="Zoccola D."/>
            <person name="Flot J.-F."/>
            <person name="Tambutte S."/>
            <person name="Allemand D."/>
            <person name="Aranda M."/>
        </authorList>
    </citation>
    <scope>NUCLEOTIDE SEQUENCE [LARGE SCALE GENOMIC DNA]</scope>
</reference>
<organism evidence="2 3">
    <name type="scientific">Stylophora pistillata</name>
    <name type="common">Smooth cauliflower coral</name>
    <dbReference type="NCBI Taxonomy" id="50429"/>
    <lineage>
        <taxon>Eukaryota</taxon>
        <taxon>Metazoa</taxon>
        <taxon>Cnidaria</taxon>
        <taxon>Anthozoa</taxon>
        <taxon>Hexacorallia</taxon>
        <taxon>Scleractinia</taxon>
        <taxon>Astrocoeniina</taxon>
        <taxon>Pocilloporidae</taxon>
        <taxon>Stylophora</taxon>
    </lineage>
</organism>
<feature type="compositionally biased region" description="Basic residues" evidence="1">
    <location>
        <begin position="103"/>
        <end position="112"/>
    </location>
</feature>
<evidence type="ECO:0000313" key="2">
    <source>
        <dbReference type="EMBL" id="PFX12897.1"/>
    </source>
</evidence>
<gene>
    <name evidence="2" type="ORF">AWC38_SpisGene23074</name>
</gene>
<dbReference type="Proteomes" id="UP000225706">
    <property type="component" value="Unassembled WGS sequence"/>
</dbReference>